<keyword evidence="5 10" id="KW-0521">NADP</keyword>
<keyword evidence="7 10" id="KW-0408">Iron</keyword>
<comment type="catalytic activity">
    <reaction evidence="9 10">
        <text>Mg-protoporphyrin IX 13-monomethyl ester + 3 NADPH + 3 O2 + 2 H(+) = 3,8-divinyl protochlorophyllide a + 3 NADP(+) + 5 H2O</text>
        <dbReference type="Rhea" id="RHEA:33235"/>
        <dbReference type="ChEBI" id="CHEBI:15377"/>
        <dbReference type="ChEBI" id="CHEBI:15378"/>
        <dbReference type="ChEBI" id="CHEBI:15379"/>
        <dbReference type="ChEBI" id="CHEBI:57783"/>
        <dbReference type="ChEBI" id="CHEBI:58349"/>
        <dbReference type="ChEBI" id="CHEBI:58632"/>
        <dbReference type="ChEBI" id="CHEBI:60491"/>
        <dbReference type="EC" id="1.14.13.81"/>
    </reaction>
</comment>
<evidence type="ECO:0000256" key="4">
    <source>
        <dbReference type="ARBA" id="ARBA00022723"/>
    </source>
</evidence>
<dbReference type="EC" id="1.14.13.81" evidence="10"/>
<comment type="similarity">
    <text evidence="2 10">Belongs to the AcsF family.</text>
</comment>
<dbReference type="NCBIfam" id="TIGR02029">
    <property type="entry name" value="AcsF"/>
    <property type="match status" value="1"/>
</dbReference>
<evidence type="ECO:0000256" key="8">
    <source>
        <dbReference type="ARBA" id="ARBA00023171"/>
    </source>
</evidence>
<evidence type="ECO:0000256" key="3">
    <source>
        <dbReference type="ARBA" id="ARBA00022531"/>
    </source>
</evidence>
<proteinExistence type="inferred from homology"/>
<feature type="domain" description="Rubrerythrin diiron-binding" evidence="11">
    <location>
        <begin position="89"/>
        <end position="221"/>
    </location>
</feature>
<gene>
    <name evidence="10 12" type="primary">acsF</name>
    <name evidence="12" type="ORF">I8752_18140</name>
</gene>
<evidence type="ECO:0000313" key="13">
    <source>
        <dbReference type="Proteomes" id="UP000662314"/>
    </source>
</evidence>
<keyword evidence="4 10" id="KW-0479">Metal-binding</keyword>
<dbReference type="PANTHER" id="PTHR31053">
    <property type="entry name" value="MAGNESIUM-PROTOPORPHYRIN IX MONOMETHYL ESTER [OXIDATIVE] CYCLASE, CHLOROPLASTIC"/>
    <property type="match status" value="1"/>
</dbReference>
<dbReference type="EMBL" id="JAECZA010000090">
    <property type="protein sequence ID" value="MBH8574906.1"/>
    <property type="molecule type" value="Genomic_DNA"/>
</dbReference>
<evidence type="ECO:0000256" key="6">
    <source>
        <dbReference type="ARBA" id="ARBA00023002"/>
    </source>
</evidence>
<dbReference type="GO" id="GO:0005506">
    <property type="term" value="F:iron ion binding"/>
    <property type="evidence" value="ECO:0007669"/>
    <property type="project" value="UniProtKB-UniRule"/>
</dbReference>
<dbReference type="RefSeq" id="WP_214433709.1">
    <property type="nucleotide sequence ID" value="NZ_CAWPUQ010000329.1"/>
</dbReference>
<dbReference type="Proteomes" id="UP000662314">
    <property type="component" value="Unassembled WGS sequence"/>
</dbReference>
<dbReference type="NCBIfam" id="NF010172">
    <property type="entry name" value="PRK13654.1"/>
    <property type="match status" value="1"/>
</dbReference>
<dbReference type="UniPathway" id="UPA00670"/>
<dbReference type="Pfam" id="PF02915">
    <property type="entry name" value="Rubrerythrin"/>
    <property type="match status" value="1"/>
</dbReference>
<evidence type="ECO:0000259" key="11">
    <source>
        <dbReference type="Pfam" id="PF02915"/>
    </source>
</evidence>
<keyword evidence="3 10" id="KW-0602">Photosynthesis</keyword>
<comment type="cofactor">
    <cofactor evidence="1 10">
        <name>Fe cation</name>
        <dbReference type="ChEBI" id="CHEBI:24875"/>
    </cofactor>
</comment>
<dbReference type="PANTHER" id="PTHR31053:SF2">
    <property type="entry name" value="MAGNESIUM-PROTOPORPHYRIN IX MONOMETHYL ESTER [OXIDATIVE] CYCLASE, CHLOROPLASTIC"/>
    <property type="match status" value="1"/>
</dbReference>
<comment type="pathway">
    <text evidence="10">Porphyrin-containing compound metabolism; chlorophyll biosynthesis (light-independent).</text>
</comment>
<dbReference type="GO" id="GO:0048529">
    <property type="term" value="F:magnesium-protoporphyrin IX monomethyl ester (oxidative) cyclase activity"/>
    <property type="evidence" value="ECO:0007669"/>
    <property type="project" value="UniProtKB-UniRule"/>
</dbReference>
<dbReference type="HAMAP" id="MF_01840">
    <property type="entry name" value="AcsF"/>
    <property type="match status" value="1"/>
</dbReference>
<dbReference type="GO" id="GO:0036068">
    <property type="term" value="P:light-independent chlorophyll biosynthetic process"/>
    <property type="evidence" value="ECO:0007669"/>
    <property type="project" value="UniProtKB-UniRule"/>
</dbReference>
<name>A0A8J7I353_9NOST</name>
<evidence type="ECO:0000256" key="2">
    <source>
        <dbReference type="ARBA" id="ARBA00006550"/>
    </source>
</evidence>
<protein>
    <recommendedName>
        <fullName evidence="10">Magnesium-protoporphyrin IX monomethyl ester [oxidative] cyclase</fullName>
        <shortName evidence="10">Mg-protoporphyrin IX monomethyl ester oxidative cyclase</shortName>
        <ecNumber evidence="10">1.14.13.81</ecNumber>
    </recommendedName>
</protein>
<dbReference type="AlphaFoldDB" id="A0A8J7I353"/>
<evidence type="ECO:0000256" key="10">
    <source>
        <dbReference type="HAMAP-Rule" id="MF_01840"/>
    </source>
</evidence>
<keyword evidence="8 10" id="KW-0149">Chlorophyll biosynthesis</keyword>
<keyword evidence="13" id="KW-1185">Reference proteome</keyword>
<evidence type="ECO:0000256" key="5">
    <source>
        <dbReference type="ARBA" id="ARBA00022857"/>
    </source>
</evidence>
<dbReference type="InterPro" id="IPR003251">
    <property type="entry name" value="Rr_diiron-bd_dom"/>
</dbReference>
<evidence type="ECO:0000313" key="12">
    <source>
        <dbReference type="EMBL" id="MBH8574906.1"/>
    </source>
</evidence>
<dbReference type="InterPro" id="IPR008434">
    <property type="entry name" value="AcsF"/>
</dbReference>
<dbReference type="CDD" id="cd01047">
    <property type="entry name" value="ACSF"/>
    <property type="match status" value="1"/>
</dbReference>
<dbReference type="GO" id="GO:0015979">
    <property type="term" value="P:photosynthesis"/>
    <property type="evidence" value="ECO:0007669"/>
    <property type="project" value="UniProtKB-UniRule"/>
</dbReference>
<dbReference type="InterPro" id="IPR009078">
    <property type="entry name" value="Ferritin-like_SF"/>
</dbReference>
<comment type="caution">
    <text evidence="12">The sequence shown here is derived from an EMBL/GenBank/DDBJ whole genome shotgun (WGS) entry which is preliminary data.</text>
</comment>
<keyword evidence="6 10" id="KW-0560">Oxidoreductase</keyword>
<dbReference type="SUPFAM" id="SSF47240">
    <property type="entry name" value="Ferritin-like"/>
    <property type="match status" value="1"/>
</dbReference>
<comment type="function">
    <text evidence="10">Catalyzes the formation of the isocyclic ring in chlorophyll biosynthesis. Mediates the cyclase reaction, which results in the formation of divinylprotochlorophyllide (Pchlide) characteristic of all chlorophylls from magnesium-protoporphyrin IX 13-monomethyl ester (MgPMME).</text>
</comment>
<sequence>MVKSLETPEPQLLKPGIKAPVRETLLTPRFYTTDFEAVANLDISVNETELRAVIEELRADYNRHHFVRDEEFQQNWDGITGEKRRAFIDFLERSCTSEFSGFLLFKELSRQLKDKNPLLADAFNFLARDEARHAGFLNKSMADLNLSLDLSYLTKNRTYTFFPPEWVIYTVYLSEKIGYWRYILVHRHMQANPEYQFYPLFRKFESWCQDENRHGDFFKVLLRCLTTSRKASTQPQLWNNWTARLWVRFFLLTVFVTHTMTVFERATFYESIGIHPRKYNNKVIQETNNTSARAFPLILNTNEPTFFWRLEQCSENNLKLAEINKSNRPKIVRFFQKIPPIIGIIWHMLRLYLIKPIDAESIRETVR</sequence>
<organism evidence="12 13">
    <name type="scientific">Dendronalium phyllosphericum CENA369</name>
    <dbReference type="NCBI Taxonomy" id="1725256"/>
    <lineage>
        <taxon>Bacteria</taxon>
        <taxon>Bacillati</taxon>
        <taxon>Cyanobacteriota</taxon>
        <taxon>Cyanophyceae</taxon>
        <taxon>Nostocales</taxon>
        <taxon>Nostocaceae</taxon>
        <taxon>Dendronalium</taxon>
        <taxon>Dendronalium phyllosphericum</taxon>
    </lineage>
</organism>
<evidence type="ECO:0000256" key="1">
    <source>
        <dbReference type="ARBA" id="ARBA00001962"/>
    </source>
</evidence>
<reference evidence="12 13" key="1">
    <citation type="journal article" date="2021" name="Int. J. Syst. Evol. Microbiol.">
        <title>Amazonocrinis nigriterrae gen. nov., sp. nov., Atlanticothrix silvestris gen. nov., sp. nov. and Dendronalium phyllosphericum gen. nov., sp. nov., nostocacean cyanobacteria from Brazilian environments.</title>
        <authorList>
            <person name="Alvarenga D.O."/>
            <person name="Andreote A.P.D."/>
            <person name="Branco L.H.Z."/>
            <person name="Delbaje E."/>
            <person name="Cruz R.B."/>
            <person name="Varani A.M."/>
            <person name="Fiore M.F."/>
        </authorList>
    </citation>
    <scope>NUCLEOTIDE SEQUENCE [LARGE SCALE GENOMIC DNA]</scope>
    <source>
        <strain evidence="12 13">CENA369</strain>
    </source>
</reference>
<evidence type="ECO:0000256" key="7">
    <source>
        <dbReference type="ARBA" id="ARBA00023004"/>
    </source>
</evidence>
<accession>A0A8J7I353</accession>
<evidence type="ECO:0000256" key="9">
    <source>
        <dbReference type="ARBA" id="ARBA00049231"/>
    </source>
</evidence>